<evidence type="ECO:0000313" key="2">
    <source>
        <dbReference type="EMBL" id="EMC92063.1"/>
    </source>
</evidence>
<accession>M2ML35</accession>
<reference evidence="2 3" key="1">
    <citation type="journal article" date="2012" name="PLoS Pathog.">
        <title>Diverse lifestyles and strategies of plant pathogenesis encoded in the genomes of eighteen Dothideomycetes fungi.</title>
        <authorList>
            <person name="Ohm R.A."/>
            <person name="Feau N."/>
            <person name="Henrissat B."/>
            <person name="Schoch C.L."/>
            <person name="Horwitz B.A."/>
            <person name="Barry K.W."/>
            <person name="Condon B.J."/>
            <person name="Copeland A.C."/>
            <person name="Dhillon B."/>
            <person name="Glaser F."/>
            <person name="Hesse C.N."/>
            <person name="Kosti I."/>
            <person name="LaButti K."/>
            <person name="Lindquist E.A."/>
            <person name="Lucas S."/>
            <person name="Salamov A.A."/>
            <person name="Bradshaw R.E."/>
            <person name="Ciuffetti L."/>
            <person name="Hamelin R.C."/>
            <person name="Kema G.H.J."/>
            <person name="Lawrence C."/>
            <person name="Scott J.A."/>
            <person name="Spatafora J.W."/>
            <person name="Turgeon B.G."/>
            <person name="de Wit P.J.G.M."/>
            <person name="Zhong S."/>
            <person name="Goodwin S.B."/>
            <person name="Grigoriev I.V."/>
        </authorList>
    </citation>
    <scope>NUCLEOTIDE SEQUENCE [LARGE SCALE GENOMIC DNA]</scope>
    <source>
        <strain evidence="2 3">UAMH 10762</strain>
    </source>
</reference>
<name>M2ML35_BAUPA</name>
<dbReference type="RefSeq" id="XP_007680574.1">
    <property type="nucleotide sequence ID" value="XM_007682384.1"/>
</dbReference>
<keyword evidence="3" id="KW-1185">Reference proteome</keyword>
<sequence length="203" mass="22295">MWPLTTACAPAHRISPPRPRRGHGGITQALRLLHQSTHEERKIQDMVFPAPSCRGSTPSRSWLHLEEAKRCRSYMGPLSVRQRGALSLGDCIPGHLIRDADKKEHSSCVFHVYITCLVTTPLGSSQGVEAPPTPPPPPHSICTSQQCFTELVADALVTTRPCRRMERRQATSLRTSGARSVSHPGRLCNEGSVLPESKKAMHG</sequence>
<dbReference type="KEGG" id="bcom:BAUCODRAFT_274992"/>
<dbReference type="EMBL" id="KB445562">
    <property type="protein sequence ID" value="EMC92063.1"/>
    <property type="molecule type" value="Genomic_DNA"/>
</dbReference>
<gene>
    <name evidence="2" type="ORF">BAUCODRAFT_274992</name>
</gene>
<proteinExistence type="predicted"/>
<evidence type="ECO:0000256" key="1">
    <source>
        <dbReference type="SAM" id="MobiDB-lite"/>
    </source>
</evidence>
<dbReference type="HOGENOM" id="CLU_1348697_0_0_1"/>
<dbReference type="GeneID" id="19110585"/>
<protein>
    <submittedName>
        <fullName evidence="2">Uncharacterized protein</fullName>
    </submittedName>
</protein>
<feature type="region of interest" description="Disordered" evidence="1">
    <location>
        <begin position="167"/>
        <end position="203"/>
    </location>
</feature>
<organism evidence="2 3">
    <name type="scientific">Baudoinia panamericana (strain UAMH 10762)</name>
    <name type="common">Angels' share fungus</name>
    <name type="synonym">Baudoinia compniacensis (strain UAMH 10762)</name>
    <dbReference type="NCBI Taxonomy" id="717646"/>
    <lineage>
        <taxon>Eukaryota</taxon>
        <taxon>Fungi</taxon>
        <taxon>Dikarya</taxon>
        <taxon>Ascomycota</taxon>
        <taxon>Pezizomycotina</taxon>
        <taxon>Dothideomycetes</taxon>
        <taxon>Dothideomycetidae</taxon>
        <taxon>Mycosphaerellales</taxon>
        <taxon>Teratosphaeriaceae</taxon>
        <taxon>Baudoinia</taxon>
    </lineage>
</organism>
<feature type="compositionally biased region" description="Polar residues" evidence="1">
    <location>
        <begin position="170"/>
        <end position="179"/>
    </location>
</feature>
<feature type="region of interest" description="Disordered" evidence="1">
    <location>
        <begin position="1"/>
        <end position="23"/>
    </location>
</feature>
<dbReference type="AlphaFoldDB" id="M2ML35"/>
<dbReference type="Proteomes" id="UP000011761">
    <property type="component" value="Unassembled WGS sequence"/>
</dbReference>
<evidence type="ECO:0000313" key="3">
    <source>
        <dbReference type="Proteomes" id="UP000011761"/>
    </source>
</evidence>